<dbReference type="STRING" id="293826.Amet_1016"/>
<name>A6TM15_ALKMQ</name>
<keyword evidence="1" id="KW-0812">Transmembrane</keyword>
<dbReference type="InterPro" id="IPR011642">
    <property type="entry name" value="Gate_dom"/>
</dbReference>
<evidence type="ECO:0000259" key="2">
    <source>
        <dbReference type="Pfam" id="PF07670"/>
    </source>
</evidence>
<dbReference type="KEGG" id="amt:Amet_1016"/>
<dbReference type="eggNOG" id="COG0370">
    <property type="taxonomic scope" value="Bacteria"/>
</dbReference>
<dbReference type="Proteomes" id="UP000001572">
    <property type="component" value="Chromosome"/>
</dbReference>
<gene>
    <name evidence="3" type="ordered locus">Amet_1016</name>
</gene>
<dbReference type="AlphaFoldDB" id="A6TM15"/>
<evidence type="ECO:0000313" key="4">
    <source>
        <dbReference type="Proteomes" id="UP000001572"/>
    </source>
</evidence>
<evidence type="ECO:0000256" key="1">
    <source>
        <dbReference type="SAM" id="Phobius"/>
    </source>
</evidence>
<organism evidence="3 4">
    <name type="scientific">Alkaliphilus metalliredigens (strain QYMF)</name>
    <dbReference type="NCBI Taxonomy" id="293826"/>
    <lineage>
        <taxon>Bacteria</taxon>
        <taxon>Bacillati</taxon>
        <taxon>Bacillota</taxon>
        <taxon>Clostridia</taxon>
        <taxon>Peptostreptococcales</taxon>
        <taxon>Natronincolaceae</taxon>
        <taxon>Alkaliphilus</taxon>
    </lineage>
</organism>
<reference evidence="4" key="1">
    <citation type="journal article" date="2016" name="Genome Announc.">
        <title>Complete genome sequence of Alkaliphilus metalliredigens strain QYMF, an alkaliphilic and metal-reducing bacterium isolated from borax-contaminated leachate ponds.</title>
        <authorList>
            <person name="Hwang C."/>
            <person name="Copeland A."/>
            <person name="Lucas S."/>
            <person name="Lapidus A."/>
            <person name="Barry K."/>
            <person name="Detter J.C."/>
            <person name="Glavina Del Rio T."/>
            <person name="Hammon N."/>
            <person name="Israni S."/>
            <person name="Dalin E."/>
            <person name="Tice H."/>
            <person name="Pitluck S."/>
            <person name="Chertkov O."/>
            <person name="Brettin T."/>
            <person name="Bruce D."/>
            <person name="Han C."/>
            <person name="Schmutz J."/>
            <person name="Larimer F."/>
            <person name="Land M.L."/>
            <person name="Hauser L."/>
            <person name="Kyrpides N."/>
            <person name="Mikhailova N."/>
            <person name="Ye Q."/>
            <person name="Zhou J."/>
            <person name="Richardson P."/>
            <person name="Fields M.W."/>
        </authorList>
    </citation>
    <scope>NUCLEOTIDE SEQUENCE [LARGE SCALE GENOMIC DNA]</scope>
    <source>
        <strain evidence="4">QYMF</strain>
    </source>
</reference>
<feature type="transmembrane region" description="Helical" evidence="1">
    <location>
        <begin position="120"/>
        <end position="139"/>
    </location>
</feature>
<feature type="domain" description="Nucleoside transporter/FeoB GTPase Gate" evidence="2">
    <location>
        <begin position="18"/>
        <end position="101"/>
    </location>
</feature>
<sequence>MLMDSVKVGFKKGIETTWMLAKVIVPVYFIITFLQYTPVIDWIAETFRPIMALFNLPGEAAIILVLGNVLNLYAAVGAMSVIQLSTLEITTIAIMLSFSHSLLIETAVTKKLGIGVTKVVLIRVGLAVATGIVFGRVGMLL</sequence>
<keyword evidence="4" id="KW-1185">Reference proteome</keyword>
<feature type="transmembrane region" description="Helical" evidence="1">
    <location>
        <begin position="60"/>
        <end position="83"/>
    </location>
</feature>
<proteinExistence type="predicted"/>
<accession>A6TM15</accession>
<protein>
    <submittedName>
        <fullName evidence="3">Nucleoside recognition domain protein</fullName>
    </submittedName>
</protein>
<keyword evidence="1" id="KW-0472">Membrane</keyword>
<dbReference type="Pfam" id="PF07670">
    <property type="entry name" value="Gate"/>
    <property type="match status" value="1"/>
</dbReference>
<dbReference type="HOGENOM" id="CLU_151192_0_0_9"/>
<dbReference type="EMBL" id="CP000724">
    <property type="protein sequence ID" value="ABR47233.1"/>
    <property type="molecule type" value="Genomic_DNA"/>
</dbReference>
<evidence type="ECO:0000313" key="3">
    <source>
        <dbReference type="EMBL" id="ABR47233.1"/>
    </source>
</evidence>
<keyword evidence="1" id="KW-1133">Transmembrane helix</keyword>
<feature type="transmembrane region" description="Helical" evidence="1">
    <location>
        <begin position="20"/>
        <end position="39"/>
    </location>
</feature>